<keyword evidence="4" id="KW-1003">Cell membrane</keyword>
<evidence type="ECO:0000256" key="4">
    <source>
        <dbReference type="ARBA" id="ARBA00022475"/>
    </source>
</evidence>
<evidence type="ECO:0000256" key="20">
    <source>
        <dbReference type="ARBA" id="ARBA00068795"/>
    </source>
</evidence>
<evidence type="ECO:0000256" key="9">
    <source>
        <dbReference type="ARBA" id="ARBA00022840"/>
    </source>
</evidence>
<keyword evidence="6" id="KW-0812">Transmembrane</keyword>
<keyword evidence="12" id="KW-0472">Membrane</keyword>
<dbReference type="PANTHER" id="PTHR43107">
    <property type="entry name" value="LONG-CHAIN FATTY ACID TRANSPORT PROTEIN"/>
    <property type="match status" value="1"/>
</dbReference>
<dbReference type="Proteomes" id="UP001152799">
    <property type="component" value="Chromosome 8"/>
</dbReference>
<evidence type="ECO:0000256" key="19">
    <source>
        <dbReference type="ARBA" id="ARBA00060276"/>
    </source>
</evidence>
<reference evidence="24" key="1">
    <citation type="submission" date="2022-01" db="EMBL/GenBank/DDBJ databases">
        <authorList>
            <person name="King R."/>
        </authorList>
    </citation>
    <scope>NUCLEOTIDE SEQUENCE</scope>
</reference>
<evidence type="ECO:0000256" key="15">
    <source>
        <dbReference type="ARBA" id="ARBA00036527"/>
    </source>
</evidence>
<comment type="function">
    <text evidence="19">Acyl-CoA synthetase required for both the import of long chain fatty acids (LCFAs) (C14-C18) and the activation very long chain fatty acids (VLCFAs) (C20-C26) by esterification of the fatty acids into metabolically active CoA-thioesters for subsequent degradation or incorporation into phospholipids. The transport and fatty acyl-CoA synthetase activities are genetically separable and are thus independent activities. Esterifies VLCFAs in the peroxisome matrix. The VLCFAs are actively transported into peroxisomes by a PXA1-PXA2 heterodimeric transporter in the peroxisomal membrane.</text>
</comment>
<keyword evidence="3" id="KW-0813">Transport</keyword>
<keyword evidence="7" id="KW-0547">Nucleotide-binding</keyword>
<evidence type="ECO:0000256" key="18">
    <source>
        <dbReference type="ARBA" id="ARBA00048666"/>
    </source>
</evidence>
<keyword evidence="10" id="KW-1133">Transmembrane helix</keyword>
<keyword evidence="13" id="KW-0576">Peroxisome</keyword>
<dbReference type="InterPro" id="IPR045851">
    <property type="entry name" value="AMP-bd_C_sf"/>
</dbReference>
<evidence type="ECO:0000259" key="22">
    <source>
        <dbReference type="Pfam" id="PF00501"/>
    </source>
</evidence>
<dbReference type="GO" id="GO:0005778">
    <property type="term" value="C:peroxisomal membrane"/>
    <property type="evidence" value="ECO:0007669"/>
    <property type="project" value="UniProtKB-SubCell"/>
</dbReference>
<dbReference type="OrthoDB" id="288590at2759"/>
<sequence length="552" mass="61172">MENSSLVAVSLLDNFSNRLANYFKSIGYKKGDSVALLLENRPEYLGIWLGLSKIGVIAALINTNLVSDSLVHSIFASKNKGLIFGSSFSEIIRQISEEIRTINLYEFKDDDNIQKLYNARAIDLKQKLQESLCIVPPELSETETQDSLLYIYTSGTTGLPKAAIIRHSRYMLASGALFYLTGLNRETDILYNALPLYHSAGGMLAAGVSLLFGTPVVLKRKFSASNFWMDCEKYNCTVAIYIGEICRYLLAAHKPDMKLNHKVKKVCGNGLKPQIWQQFKNTFGIEEIYEFYGATEGNAQMVNIDGRVGAVGFVPVLGRWIMGPIIIQCDENTGEPIRTKGGLCKRCKVGEPGLLVGKINQKQLIKAFVGYADSQATKTKILQNILVEGDAYFNTGDILVEDELGYLYFRDRTGDTFRWKGENVATCEVEAIISNFTGYNDAIVYGVEVPGSDGKAGMAAIVDPEDKLNIKELAQGLKSKLPSYAVPVFVRVVKSVPLTGTFKLKKVGLQKEGFNVHKIEDGSLYVLYAKNSEYQPLTSNIYSDIVNGEMRL</sequence>
<evidence type="ECO:0000256" key="21">
    <source>
        <dbReference type="ARBA" id="ARBA00078285"/>
    </source>
</evidence>
<name>A0A9N9QSW1_9CUCU</name>
<evidence type="ECO:0000256" key="11">
    <source>
        <dbReference type="ARBA" id="ARBA00023055"/>
    </source>
</evidence>
<dbReference type="GO" id="GO:0005886">
    <property type="term" value="C:plasma membrane"/>
    <property type="evidence" value="ECO:0007669"/>
    <property type="project" value="UniProtKB-SubCell"/>
</dbReference>
<proteinExistence type="inferred from homology"/>
<evidence type="ECO:0000256" key="7">
    <source>
        <dbReference type="ARBA" id="ARBA00022741"/>
    </source>
</evidence>
<accession>A0A9N9QSW1</accession>
<keyword evidence="5" id="KW-0436">Ligase</keyword>
<evidence type="ECO:0000256" key="10">
    <source>
        <dbReference type="ARBA" id="ARBA00022989"/>
    </source>
</evidence>
<evidence type="ECO:0000259" key="23">
    <source>
        <dbReference type="Pfam" id="PF13193"/>
    </source>
</evidence>
<keyword evidence="9" id="KW-0067">ATP-binding</keyword>
<protein>
    <recommendedName>
        <fullName evidence="20">Very long-chain fatty acid transport protein</fullName>
        <ecNumber evidence="14">6.2.1.3</ecNumber>
    </recommendedName>
    <alternativeName>
        <fullName evidence="16">Long-chain-fatty-acid--CoA ligase</fullName>
    </alternativeName>
    <alternativeName>
        <fullName evidence="21">Very-long-chain acyl-CoA synthetase</fullName>
    </alternativeName>
</protein>
<dbReference type="InterPro" id="IPR020845">
    <property type="entry name" value="AMP-binding_CS"/>
</dbReference>
<dbReference type="EMBL" id="OU892284">
    <property type="protein sequence ID" value="CAG9773113.1"/>
    <property type="molecule type" value="Genomic_DNA"/>
</dbReference>
<feature type="domain" description="AMP-binding enzyme C-terminal" evidence="23">
    <location>
        <begin position="428"/>
        <end position="503"/>
    </location>
</feature>
<dbReference type="GO" id="GO:0005524">
    <property type="term" value="F:ATP binding"/>
    <property type="evidence" value="ECO:0007669"/>
    <property type="project" value="UniProtKB-KW"/>
</dbReference>
<dbReference type="PROSITE" id="PS00455">
    <property type="entry name" value="AMP_BINDING"/>
    <property type="match status" value="1"/>
</dbReference>
<comment type="catalytic activity">
    <reaction evidence="18">
        <text>tetracosanoate + ATP + CoA = tetracosanoyl-CoA + AMP + diphosphate</text>
        <dbReference type="Rhea" id="RHEA:33639"/>
        <dbReference type="ChEBI" id="CHEBI:30616"/>
        <dbReference type="ChEBI" id="CHEBI:31014"/>
        <dbReference type="ChEBI" id="CHEBI:33019"/>
        <dbReference type="ChEBI" id="CHEBI:57287"/>
        <dbReference type="ChEBI" id="CHEBI:65052"/>
        <dbReference type="ChEBI" id="CHEBI:456215"/>
    </reaction>
    <physiologicalReaction direction="left-to-right" evidence="18">
        <dbReference type="Rhea" id="RHEA:33640"/>
    </physiologicalReaction>
</comment>
<evidence type="ECO:0000256" key="6">
    <source>
        <dbReference type="ARBA" id="ARBA00022692"/>
    </source>
</evidence>
<dbReference type="GO" id="GO:0005324">
    <property type="term" value="F:long-chain fatty acid transmembrane transporter activity"/>
    <property type="evidence" value="ECO:0007669"/>
    <property type="project" value="TreeGrafter"/>
</dbReference>
<comment type="similarity">
    <text evidence="2">Belongs to the ATP-dependent AMP-binding enzyme family.</text>
</comment>
<organism evidence="24 25">
    <name type="scientific">Ceutorhynchus assimilis</name>
    <name type="common">cabbage seed weevil</name>
    <dbReference type="NCBI Taxonomy" id="467358"/>
    <lineage>
        <taxon>Eukaryota</taxon>
        <taxon>Metazoa</taxon>
        <taxon>Ecdysozoa</taxon>
        <taxon>Arthropoda</taxon>
        <taxon>Hexapoda</taxon>
        <taxon>Insecta</taxon>
        <taxon>Pterygota</taxon>
        <taxon>Neoptera</taxon>
        <taxon>Endopterygota</taxon>
        <taxon>Coleoptera</taxon>
        <taxon>Polyphaga</taxon>
        <taxon>Cucujiformia</taxon>
        <taxon>Curculionidae</taxon>
        <taxon>Ceutorhynchinae</taxon>
        <taxon>Ceutorhynchus</taxon>
    </lineage>
</organism>
<comment type="subcellular location">
    <subcellularLocation>
        <location evidence="1">Cell membrane</location>
        <topology evidence="1">Multi-pass membrane protein</topology>
    </subcellularLocation>
    <subcellularLocation>
        <location evidence="17">Peroxisome membrane</location>
    </subcellularLocation>
</comment>
<dbReference type="Pfam" id="PF13193">
    <property type="entry name" value="AMP-binding_C"/>
    <property type="match status" value="1"/>
</dbReference>
<evidence type="ECO:0000256" key="12">
    <source>
        <dbReference type="ARBA" id="ARBA00023136"/>
    </source>
</evidence>
<comment type="catalytic activity">
    <reaction evidence="15">
        <text>a very long-chain fatty acid + ATP + CoA = a very long-chain fatty acyl-CoA + AMP + diphosphate</text>
        <dbReference type="Rhea" id="RHEA:54536"/>
        <dbReference type="ChEBI" id="CHEBI:30616"/>
        <dbReference type="ChEBI" id="CHEBI:33019"/>
        <dbReference type="ChEBI" id="CHEBI:57287"/>
        <dbReference type="ChEBI" id="CHEBI:58950"/>
        <dbReference type="ChEBI" id="CHEBI:138261"/>
        <dbReference type="ChEBI" id="CHEBI:456215"/>
    </reaction>
    <physiologicalReaction direction="left-to-right" evidence="15">
        <dbReference type="Rhea" id="RHEA:54537"/>
    </physiologicalReaction>
</comment>
<evidence type="ECO:0000256" key="17">
    <source>
        <dbReference type="ARBA" id="ARBA00046271"/>
    </source>
</evidence>
<dbReference type="GO" id="GO:0004467">
    <property type="term" value="F:long-chain fatty acid-CoA ligase activity"/>
    <property type="evidence" value="ECO:0007669"/>
    <property type="project" value="UniProtKB-EC"/>
</dbReference>
<dbReference type="PANTHER" id="PTHR43107:SF15">
    <property type="entry name" value="FATTY ACID TRANSPORT PROTEIN 3, ISOFORM A"/>
    <property type="match status" value="1"/>
</dbReference>
<dbReference type="SUPFAM" id="SSF56801">
    <property type="entry name" value="Acetyl-CoA synthetase-like"/>
    <property type="match status" value="1"/>
</dbReference>
<dbReference type="Pfam" id="PF00501">
    <property type="entry name" value="AMP-binding"/>
    <property type="match status" value="1"/>
</dbReference>
<dbReference type="GO" id="GO:0044539">
    <property type="term" value="P:long-chain fatty acid import into cell"/>
    <property type="evidence" value="ECO:0007669"/>
    <property type="project" value="TreeGrafter"/>
</dbReference>
<evidence type="ECO:0000256" key="3">
    <source>
        <dbReference type="ARBA" id="ARBA00022448"/>
    </source>
</evidence>
<dbReference type="AlphaFoldDB" id="A0A9N9QSW1"/>
<evidence type="ECO:0000313" key="24">
    <source>
        <dbReference type="EMBL" id="CAG9773113.1"/>
    </source>
</evidence>
<evidence type="ECO:0000256" key="13">
    <source>
        <dbReference type="ARBA" id="ARBA00023140"/>
    </source>
</evidence>
<evidence type="ECO:0000256" key="16">
    <source>
        <dbReference type="ARBA" id="ARBA00041297"/>
    </source>
</evidence>
<dbReference type="FunFam" id="3.40.50.12780:FF:000019">
    <property type="entry name" value="Long-chain fatty acid transporter"/>
    <property type="match status" value="1"/>
</dbReference>
<dbReference type="InterPro" id="IPR042099">
    <property type="entry name" value="ANL_N_sf"/>
</dbReference>
<dbReference type="GO" id="GO:0005789">
    <property type="term" value="C:endoplasmic reticulum membrane"/>
    <property type="evidence" value="ECO:0007669"/>
    <property type="project" value="TreeGrafter"/>
</dbReference>
<keyword evidence="11" id="KW-0445">Lipid transport</keyword>
<keyword evidence="8" id="KW-0443">Lipid metabolism</keyword>
<dbReference type="EC" id="6.2.1.3" evidence="14"/>
<dbReference type="InterPro" id="IPR025110">
    <property type="entry name" value="AMP-bd_C"/>
</dbReference>
<evidence type="ECO:0000256" key="5">
    <source>
        <dbReference type="ARBA" id="ARBA00022598"/>
    </source>
</evidence>
<dbReference type="NCBIfam" id="NF006134">
    <property type="entry name" value="PRK08279.1"/>
    <property type="match status" value="1"/>
</dbReference>
<evidence type="ECO:0000256" key="8">
    <source>
        <dbReference type="ARBA" id="ARBA00022832"/>
    </source>
</evidence>
<dbReference type="InterPro" id="IPR000873">
    <property type="entry name" value="AMP-dep_synth/lig_dom"/>
</dbReference>
<dbReference type="FunFam" id="3.30.300.30:FF:000002">
    <property type="entry name" value="Long-chain fatty acid transport protein 1"/>
    <property type="match status" value="1"/>
</dbReference>
<evidence type="ECO:0000313" key="25">
    <source>
        <dbReference type="Proteomes" id="UP001152799"/>
    </source>
</evidence>
<keyword evidence="25" id="KW-1185">Reference proteome</keyword>
<evidence type="ECO:0000256" key="2">
    <source>
        <dbReference type="ARBA" id="ARBA00006432"/>
    </source>
</evidence>
<evidence type="ECO:0000256" key="14">
    <source>
        <dbReference type="ARBA" id="ARBA00026121"/>
    </source>
</evidence>
<gene>
    <name evidence="24" type="ORF">CEUTPL_LOCUS13514</name>
</gene>
<keyword evidence="8" id="KW-0276">Fatty acid metabolism</keyword>
<dbReference type="Gene3D" id="3.30.300.30">
    <property type="match status" value="1"/>
</dbReference>
<dbReference type="Gene3D" id="3.40.50.12780">
    <property type="entry name" value="N-terminal domain of ligase-like"/>
    <property type="match status" value="1"/>
</dbReference>
<feature type="domain" description="AMP-dependent synthetase/ligase" evidence="22">
    <location>
        <begin position="12"/>
        <end position="344"/>
    </location>
</feature>
<evidence type="ECO:0000256" key="1">
    <source>
        <dbReference type="ARBA" id="ARBA00004651"/>
    </source>
</evidence>